<dbReference type="AlphaFoldDB" id="V5SID1"/>
<proteinExistence type="predicted"/>
<dbReference type="PATRIC" id="fig|1029756.8.peg.127"/>
<dbReference type="Proteomes" id="UP000018542">
    <property type="component" value="Chromosome"/>
</dbReference>
<keyword evidence="3" id="KW-1185">Reference proteome</keyword>
<gene>
    <name evidence="2" type="ORF">W911_00595</name>
</gene>
<keyword evidence="1" id="KW-1133">Transmembrane helix</keyword>
<dbReference type="KEGG" id="hni:W911_00595"/>
<sequence>MEHTSAGVMDEFREDRDALAAAGYTGFRGAVAFAVIMTVIGALFGSVVFALIVGALVPELSETVQVGVGTVLGALIGVSLAVLKVRRGNLEALEHLEDKEWRRYMRRHHGK</sequence>
<name>V5SID1_9HYPH</name>
<feature type="transmembrane region" description="Helical" evidence="1">
    <location>
        <begin position="63"/>
        <end position="83"/>
    </location>
</feature>
<dbReference type="EMBL" id="CP006912">
    <property type="protein sequence ID" value="AHB49800.1"/>
    <property type="molecule type" value="Genomic_DNA"/>
</dbReference>
<protein>
    <submittedName>
        <fullName evidence="2">Uncharacterized protein</fullName>
    </submittedName>
</protein>
<organism evidence="2 3">
    <name type="scientific">Hyphomicrobium nitrativorans NL23</name>
    <dbReference type="NCBI Taxonomy" id="1029756"/>
    <lineage>
        <taxon>Bacteria</taxon>
        <taxon>Pseudomonadati</taxon>
        <taxon>Pseudomonadota</taxon>
        <taxon>Alphaproteobacteria</taxon>
        <taxon>Hyphomicrobiales</taxon>
        <taxon>Hyphomicrobiaceae</taxon>
        <taxon>Hyphomicrobium</taxon>
    </lineage>
</organism>
<evidence type="ECO:0000313" key="2">
    <source>
        <dbReference type="EMBL" id="AHB49800.1"/>
    </source>
</evidence>
<keyword evidence="1" id="KW-0472">Membrane</keyword>
<keyword evidence="1" id="KW-0812">Transmembrane</keyword>
<accession>V5SID1</accession>
<dbReference type="STRING" id="1029756.W911_00595"/>
<reference evidence="2 3" key="1">
    <citation type="journal article" date="2014" name="Genome Announc.">
        <title>Complete Genome Sequence of Hyphomicrobium nitrativorans Strain NL23, a Denitrifying Bacterium Isolated from Biofilm of a Methanol-Fed Denitrification System Treating Seawater at the Montreal Biodome.</title>
        <authorList>
            <person name="Martineau C."/>
            <person name="Villeneuve C."/>
            <person name="Mauffrey F."/>
            <person name="Villemur R."/>
        </authorList>
    </citation>
    <scope>NUCLEOTIDE SEQUENCE [LARGE SCALE GENOMIC DNA]</scope>
    <source>
        <strain evidence="2">NL23</strain>
    </source>
</reference>
<evidence type="ECO:0000313" key="3">
    <source>
        <dbReference type="Proteomes" id="UP000018542"/>
    </source>
</evidence>
<dbReference type="HOGENOM" id="CLU_2154915_0_0_5"/>
<feature type="transmembrane region" description="Helical" evidence="1">
    <location>
        <begin position="31"/>
        <end position="57"/>
    </location>
</feature>
<evidence type="ECO:0000256" key="1">
    <source>
        <dbReference type="SAM" id="Phobius"/>
    </source>
</evidence>